<protein>
    <submittedName>
        <fullName evidence="2">Uncharacterized protein</fullName>
    </submittedName>
</protein>
<evidence type="ECO:0000256" key="1">
    <source>
        <dbReference type="SAM" id="MobiDB-lite"/>
    </source>
</evidence>
<reference evidence="2 3" key="1">
    <citation type="journal article" date="2015" name="Sci. Rep.">
        <title>The power of single molecule real-time sequencing technology in the de novo assembly of a eukaryotic genome.</title>
        <authorList>
            <person name="Sakai H."/>
            <person name="Naito K."/>
            <person name="Ogiso-Tanaka E."/>
            <person name="Takahashi Y."/>
            <person name="Iseki K."/>
            <person name="Muto C."/>
            <person name="Satou K."/>
            <person name="Teruya K."/>
            <person name="Shiroma A."/>
            <person name="Shimoji M."/>
            <person name="Hirano T."/>
            <person name="Itoh T."/>
            <person name="Kaga A."/>
            <person name="Tomooka N."/>
        </authorList>
    </citation>
    <scope>NUCLEOTIDE SEQUENCE [LARGE SCALE GENOMIC DNA]</scope>
    <source>
        <strain evidence="3">cv. Shumari</strain>
    </source>
</reference>
<accession>A0A0S3RWZ9</accession>
<organism evidence="2 3">
    <name type="scientific">Vigna angularis var. angularis</name>
    <dbReference type="NCBI Taxonomy" id="157739"/>
    <lineage>
        <taxon>Eukaryota</taxon>
        <taxon>Viridiplantae</taxon>
        <taxon>Streptophyta</taxon>
        <taxon>Embryophyta</taxon>
        <taxon>Tracheophyta</taxon>
        <taxon>Spermatophyta</taxon>
        <taxon>Magnoliopsida</taxon>
        <taxon>eudicotyledons</taxon>
        <taxon>Gunneridae</taxon>
        <taxon>Pentapetalae</taxon>
        <taxon>rosids</taxon>
        <taxon>fabids</taxon>
        <taxon>Fabales</taxon>
        <taxon>Fabaceae</taxon>
        <taxon>Papilionoideae</taxon>
        <taxon>50 kb inversion clade</taxon>
        <taxon>NPAAA clade</taxon>
        <taxon>indigoferoid/millettioid clade</taxon>
        <taxon>Phaseoleae</taxon>
        <taxon>Vigna</taxon>
    </lineage>
</organism>
<evidence type="ECO:0000313" key="3">
    <source>
        <dbReference type="Proteomes" id="UP000291084"/>
    </source>
</evidence>
<feature type="compositionally biased region" description="Polar residues" evidence="1">
    <location>
        <begin position="155"/>
        <end position="164"/>
    </location>
</feature>
<evidence type="ECO:0000313" key="2">
    <source>
        <dbReference type="EMBL" id="BAT84959.1"/>
    </source>
</evidence>
<feature type="region of interest" description="Disordered" evidence="1">
    <location>
        <begin position="153"/>
        <end position="173"/>
    </location>
</feature>
<proteinExistence type="predicted"/>
<dbReference type="EMBL" id="AP015037">
    <property type="protein sequence ID" value="BAT84959.1"/>
    <property type="molecule type" value="Genomic_DNA"/>
</dbReference>
<keyword evidence="3" id="KW-1185">Reference proteome</keyword>
<sequence>MIPGNFATFHSGEDDNIDFYEKGQVYERKLDLNRSYGVVRGQPGVARASDGAAGLAPIGYPKVKQQPPKERTSGEVSSKRIQNDMGEGMITIEKSKEKSKYINRTGVEHESSKENEKKKALIEYYQSMIRHEIVLKKFRLCGSILITRKQEKKSQPSLLWSHTPASDKDKKKNQIKVIEENKIRNFLIRHRVPNTNEENHAEY</sequence>
<dbReference type="Proteomes" id="UP000291084">
    <property type="component" value="Chromosome 4"/>
</dbReference>
<dbReference type="AlphaFoldDB" id="A0A0S3RWZ9"/>
<name>A0A0S3RWZ9_PHAAN</name>
<gene>
    <name evidence="2" type="primary">Vigan.04G244500</name>
    <name evidence="2" type="ORF">VIGAN_04244500</name>
</gene>